<evidence type="ECO:0000256" key="15">
    <source>
        <dbReference type="ARBA" id="ARBA00022884"/>
    </source>
</evidence>
<evidence type="ECO:0000256" key="7">
    <source>
        <dbReference type="ARBA" id="ARBA00022679"/>
    </source>
</evidence>
<evidence type="ECO:0000256" key="16">
    <source>
        <dbReference type="ARBA" id="ARBA00022908"/>
    </source>
</evidence>
<evidence type="ECO:0000256" key="20">
    <source>
        <dbReference type="ARBA" id="ARBA00023172"/>
    </source>
</evidence>
<sequence length="1125" mass="128720">MLVLLDTGSPTTFVNRSVVSELKLETYSAPPFTFYGAVSAETATSSVATSIVMSIENIKYKFDAYVTAAVSQKIIIGDPVLRSYPKLLHLRETVEPENVLVPYDSILPIDYVDNPSRYFKEEDEIFVISVSESPKKDCNTFELLPKSLRLKYKSTVSNELCPSKIQDRKVEHEIVLAPDGRLPRISPYRLTPKNESIVNDLINDLLEKNFITPSKSPCSSPIVLVKKKDNSYRMCVDYRKLNAITVKDPFPLPRIDSLLSRIGKATIFSTLDLHSGYHQIPVRSEDQYKTAFVTPTAKYEYKVMPFGLVNAPSTFARYMAELFRDLVFVGVYLDDILVFSKSKEEHLNHLDVVLDRLKSEGLIAKLKKCHFLQSSVEFLGYQISAGKIEPLQGKTDAICAFPTPRSVKEAQRFLGMVNYYRRFIKGCSIIARPINTFISGEATWGVTQDKALKSLKRALQEQPVLIPFDVTASYRLTTDACKYGVGAVLEELDENKNPVGTVSYFSKSLQGAQQRYPAGELELLGIISALEHFKYLLHGKRFVLRTDHISLLSLKTTKEPGTRIARWLDTLSEYDFELQYVKGHDNVVADAISRAPYEINVIDELVSIDPCEWKNDYEEDPYCAALLVSLNPDEYLGKIRVSKADTSYFNKIIKRYRLSNAFRKMIRLEEDLLYWKDRYIVPRSKVQLVLNTYHDHGLFGGHFGYNVTLQKVTESYYWPRQDHEVQKYVASCPNCQVFKFHRNRQYGLLKPLEVPEGRWTDISIDFVSGLPPTVSGKDMILVVVDRFSKRAHFVACNKELSQEYTINLLFQFVFCYHGFPKRIVSDRDVRFTGNAYRELTERLGIKLCMSSSNHPESDGQSERTIKTLTQLLRSYAGLEQGRWDVLLPQVEFVYNSTYHSAVKAAPFLVDLGYVPNEPLLDSTSLTAARNFSAVDLIQSLRAITLRTKDFLKENQVNMEVAVNPGRREEKFAVGDYVLVHRDAYFTGGRYIKLQPIFLGPFKIVKVINENAYEVDLPKTSKKHRVINVRWIKKYQFDSERYVKELPRSETELRNRLENISSVIGFAPSEGIVYCKFAHVDPRLTAAVPLKMFKSLPLLRRRSLINNFEQLYKQSVSDERGEDVIR</sequence>
<dbReference type="PROSITE" id="PS50878">
    <property type="entry name" value="RT_POL"/>
    <property type="match status" value="1"/>
</dbReference>
<dbReference type="Pfam" id="PF12384">
    <property type="entry name" value="Peptidase_A2B"/>
    <property type="match status" value="1"/>
</dbReference>
<dbReference type="AlphaFoldDB" id="A0A376BAN3"/>
<dbReference type="EMBL" id="UFAJ01000817">
    <property type="protein sequence ID" value="SSD61661.1"/>
    <property type="molecule type" value="Genomic_DNA"/>
</dbReference>
<organism evidence="26 27">
    <name type="scientific">Saccharomycodes ludwigii</name>
    <dbReference type="NCBI Taxonomy" id="36035"/>
    <lineage>
        <taxon>Eukaryota</taxon>
        <taxon>Fungi</taxon>
        <taxon>Dikarya</taxon>
        <taxon>Ascomycota</taxon>
        <taxon>Saccharomycotina</taxon>
        <taxon>Saccharomycetes</taxon>
        <taxon>Saccharomycodales</taxon>
        <taxon>Saccharomycodaceae</taxon>
        <taxon>Saccharomycodes</taxon>
    </lineage>
</organism>
<evidence type="ECO:0000256" key="19">
    <source>
        <dbReference type="ARBA" id="ARBA00023125"/>
    </source>
</evidence>
<dbReference type="GO" id="GO:0004190">
    <property type="term" value="F:aspartic-type endopeptidase activity"/>
    <property type="evidence" value="ECO:0007669"/>
    <property type="project" value="UniProtKB-KW"/>
</dbReference>
<dbReference type="CDD" id="cd00303">
    <property type="entry name" value="retropepsin_like"/>
    <property type="match status" value="1"/>
</dbReference>
<evidence type="ECO:0000313" key="26">
    <source>
        <dbReference type="EMBL" id="SSD61661.1"/>
    </source>
</evidence>
<evidence type="ECO:0000256" key="18">
    <source>
        <dbReference type="ARBA" id="ARBA00022932"/>
    </source>
</evidence>
<dbReference type="FunFam" id="3.10.10.10:FF:000007">
    <property type="entry name" value="Retrovirus-related Pol polyprotein from transposon 17.6-like Protein"/>
    <property type="match status" value="1"/>
</dbReference>
<dbReference type="Pfam" id="PF17917">
    <property type="entry name" value="RT_RNaseH"/>
    <property type="match status" value="1"/>
</dbReference>
<evidence type="ECO:0000256" key="4">
    <source>
        <dbReference type="ARBA" id="ARBA00012493"/>
    </source>
</evidence>
<evidence type="ECO:0000256" key="6">
    <source>
        <dbReference type="ARBA" id="ARBA00022670"/>
    </source>
</evidence>
<dbReference type="Pfam" id="PF17921">
    <property type="entry name" value="Integrase_H2C2"/>
    <property type="match status" value="1"/>
</dbReference>
<dbReference type="GO" id="GO:0004523">
    <property type="term" value="F:RNA-DNA hybrid ribonuclease activity"/>
    <property type="evidence" value="ECO:0007669"/>
    <property type="project" value="UniProtKB-EC"/>
</dbReference>
<keyword evidence="12" id="KW-0255">Endonuclease</keyword>
<evidence type="ECO:0000256" key="2">
    <source>
        <dbReference type="ARBA" id="ARBA00004123"/>
    </source>
</evidence>
<evidence type="ECO:0000256" key="10">
    <source>
        <dbReference type="ARBA" id="ARBA00022723"/>
    </source>
</evidence>
<evidence type="ECO:0000256" key="5">
    <source>
        <dbReference type="ARBA" id="ARBA00022490"/>
    </source>
</evidence>
<dbReference type="InterPro" id="IPR021109">
    <property type="entry name" value="Peptidase_aspartic_dom_sf"/>
</dbReference>
<reference evidence="27" key="1">
    <citation type="submission" date="2018-06" db="EMBL/GenBank/DDBJ databases">
        <authorList>
            <person name="Guldener U."/>
        </authorList>
    </citation>
    <scope>NUCLEOTIDE SEQUENCE [LARGE SCALE GENOMIC DNA]</scope>
    <source>
        <strain evidence="27">UTAD17</strain>
    </source>
</reference>
<keyword evidence="14" id="KW-0460">Magnesium</keyword>
<dbReference type="InterPro" id="IPR041373">
    <property type="entry name" value="RT_RNaseH"/>
</dbReference>
<dbReference type="Gene3D" id="2.40.70.10">
    <property type="entry name" value="Acid Proteases"/>
    <property type="match status" value="1"/>
</dbReference>
<dbReference type="SUPFAM" id="SSF53098">
    <property type="entry name" value="Ribonuclease H-like"/>
    <property type="match status" value="1"/>
</dbReference>
<dbReference type="EC" id="2.7.7.49" evidence="4"/>
<evidence type="ECO:0000256" key="23">
    <source>
        <dbReference type="ARBA" id="ARBA00025615"/>
    </source>
</evidence>
<dbReference type="InterPro" id="IPR043128">
    <property type="entry name" value="Rev_trsase/Diguanyl_cyclase"/>
</dbReference>
<feature type="domain" description="Reverse transcriptase" evidence="24">
    <location>
        <begin position="206"/>
        <end position="383"/>
    </location>
</feature>
<dbReference type="Pfam" id="PF00665">
    <property type="entry name" value="rve"/>
    <property type="match status" value="1"/>
</dbReference>
<dbReference type="InterPro" id="IPR024650">
    <property type="entry name" value="Peptidase_A2B"/>
</dbReference>
<dbReference type="GO" id="GO:0006310">
    <property type="term" value="P:DNA recombination"/>
    <property type="evidence" value="ECO:0007669"/>
    <property type="project" value="UniProtKB-KW"/>
</dbReference>
<dbReference type="InterPro" id="IPR012337">
    <property type="entry name" value="RNaseH-like_sf"/>
</dbReference>
<dbReference type="InterPro" id="IPR043502">
    <property type="entry name" value="DNA/RNA_pol_sf"/>
</dbReference>
<dbReference type="VEuPathDB" id="FungiDB:SCODWIG_03422"/>
<dbReference type="Pfam" id="PF24626">
    <property type="entry name" value="SH3_Tf2-1"/>
    <property type="match status" value="1"/>
</dbReference>
<dbReference type="Proteomes" id="UP000262825">
    <property type="component" value="Unassembled WGS sequence"/>
</dbReference>
<evidence type="ECO:0000256" key="17">
    <source>
        <dbReference type="ARBA" id="ARBA00022918"/>
    </source>
</evidence>
<evidence type="ECO:0000256" key="11">
    <source>
        <dbReference type="ARBA" id="ARBA00022750"/>
    </source>
</evidence>
<keyword evidence="9" id="KW-0540">Nuclease</keyword>
<evidence type="ECO:0000256" key="14">
    <source>
        <dbReference type="ARBA" id="ARBA00022842"/>
    </source>
</evidence>
<evidence type="ECO:0000259" key="25">
    <source>
        <dbReference type="PROSITE" id="PS50994"/>
    </source>
</evidence>
<evidence type="ECO:0000256" key="12">
    <source>
        <dbReference type="ARBA" id="ARBA00022759"/>
    </source>
</evidence>
<dbReference type="GO" id="GO:0006508">
    <property type="term" value="P:proteolysis"/>
    <property type="evidence" value="ECO:0007669"/>
    <property type="project" value="UniProtKB-KW"/>
</dbReference>
<dbReference type="Pfam" id="PF00078">
    <property type="entry name" value="RVT_1"/>
    <property type="match status" value="1"/>
</dbReference>
<dbReference type="PANTHER" id="PTHR37984:SF5">
    <property type="entry name" value="PROTEIN NYNRIN-LIKE"/>
    <property type="match status" value="1"/>
</dbReference>
<dbReference type="Gene3D" id="3.30.420.10">
    <property type="entry name" value="Ribonuclease H-like superfamily/Ribonuclease H"/>
    <property type="match status" value="1"/>
</dbReference>
<keyword evidence="19" id="KW-0238">DNA-binding</keyword>
<dbReference type="GO" id="GO:0005634">
    <property type="term" value="C:nucleus"/>
    <property type="evidence" value="ECO:0007669"/>
    <property type="project" value="UniProtKB-SubCell"/>
</dbReference>
<keyword evidence="16" id="KW-0229">DNA integration</keyword>
<keyword evidence="8" id="KW-0548">Nucleotidyltransferase</keyword>
<dbReference type="GO" id="GO:0046872">
    <property type="term" value="F:metal ion binding"/>
    <property type="evidence" value="ECO:0007669"/>
    <property type="project" value="UniProtKB-KW"/>
</dbReference>
<keyword evidence="21" id="KW-0539">Nucleus</keyword>
<proteinExistence type="predicted"/>
<accession>A0A376BAN3</accession>
<dbReference type="GO" id="GO:0003677">
    <property type="term" value="F:DNA binding"/>
    <property type="evidence" value="ECO:0007669"/>
    <property type="project" value="UniProtKB-KW"/>
</dbReference>
<dbReference type="GO" id="GO:0005737">
    <property type="term" value="C:cytoplasm"/>
    <property type="evidence" value="ECO:0007669"/>
    <property type="project" value="UniProtKB-SubCell"/>
</dbReference>
<keyword evidence="6" id="KW-0645">Protease</keyword>
<feature type="domain" description="Integrase catalytic" evidence="25">
    <location>
        <begin position="751"/>
        <end position="923"/>
    </location>
</feature>
<dbReference type="InterPro" id="IPR041588">
    <property type="entry name" value="Integrase_H2C2"/>
</dbReference>
<dbReference type="Gene3D" id="3.30.70.270">
    <property type="match status" value="2"/>
</dbReference>
<evidence type="ECO:0000256" key="1">
    <source>
        <dbReference type="ARBA" id="ARBA00000077"/>
    </source>
</evidence>
<comment type="subcellular location">
    <subcellularLocation>
        <location evidence="3">Cytoplasm</location>
    </subcellularLocation>
    <subcellularLocation>
        <location evidence="2">Nucleus</location>
    </subcellularLocation>
</comment>
<dbReference type="InterPro" id="IPR056924">
    <property type="entry name" value="SH3_Tf2-1"/>
</dbReference>
<evidence type="ECO:0000256" key="21">
    <source>
        <dbReference type="ARBA" id="ARBA00023242"/>
    </source>
</evidence>
<keyword evidence="10" id="KW-0479">Metal-binding</keyword>
<dbReference type="PANTHER" id="PTHR37984">
    <property type="entry name" value="PROTEIN CBG26694"/>
    <property type="match status" value="1"/>
</dbReference>
<evidence type="ECO:0000259" key="24">
    <source>
        <dbReference type="PROSITE" id="PS50878"/>
    </source>
</evidence>
<keyword evidence="20" id="KW-0233">DNA recombination</keyword>
<evidence type="ECO:0000313" key="27">
    <source>
        <dbReference type="Proteomes" id="UP000262825"/>
    </source>
</evidence>
<dbReference type="InterPro" id="IPR001584">
    <property type="entry name" value="Integrase_cat-core"/>
</dbReference>
<gene>
    <name evidence="26" type="ORF">SCODWIG_03422</name>
</gene>
<dbReference type="CDD" id="cd01647">
    <property type="entry name" value="RT_LTR"/>
    <property type="match status" value="1"/>
</dbReference>
<evidence type="ECO:0000256" key="8">
    <source>
        <dbReference type="ARBA" id="ARBA00022695"/>
    </source>
</evidence>
<keyword evidence="11" id="KW-0064">Aspartyl protease</keyword>
<keyword evidence="17" id="KW-0695">RNA-directed DNA polymerase</keyword>
<keyword evidence="13" id="KW-0378">Hydrolase</keyword>
<comment type="function">
    <text evidence="23">Integrase (IN) targets the VLP to the nucleus, where a subparticle preintegration complex (PIC) containing at least integrase and the newly synthesized dsDNA copy of the retrotransposon must transit the nuclear membrane. Once in the nucleus, integrase performs the integration of the dsDNA into the host genome.</text>
</comment>
<dbReference type="GO" id="GO:0015074">
    <property type="term" value="P:DNA integration"/>
    <property type="evidence" value="ECO:0007669"/>
    <property type="project" value="UniProtKB-KW"/>
</dbReference>
<keyword evidence="15" id="KW-0694">RNA-binding</keyword>
<keyword evidence="18" id="KW-0239">DNA-directed DNA polymerase</keyword>
<evidence type="ECO:0000256" key="3">
    <source>
        <dbReference type="ARBA" id="ARBA00004496"/>
    </source>
</evidence>
<dbReference type="PROSITE" id="PS50994">
    <property type="entry name" value="INTEGRASE"/>
    <property type="match status" value="1"/>
</dbReference>
<evidence type="ECO:0000256" key="22">
    <source>
        <dbReference type="ARBA" id="ARBA00025590"/>
    </source>
</evidence>
<keyword evidence="5" id="KW-0963">Cytoplasm</keyword>
<comment type="catalytic activity">
    <reaction evidence="1">
        <text>Endonucleolytic cleavage to 5'-phosphomonoester.</text>
        <dbReference type="EC" id="3.1.26.4"/>
    </reaction>
</comment>
<evidence type="ECO:0000256" key="13">
    <source>
        <dbReference type="ARBA" id="ARBA00022801"/>
    </source>
</evidence>
<dbReference type="GO" id="GO:0003964">
    <property type="term" value="F:RNA-directed DNA polymerase activity"/>
    <property type="evidence" value="ECO:0007669"/>
    <property type="project" value="UniProtKB-KW"/>
</dbReference>
<keyword evidence="7" id="KW-0808">Transferase</keyword>
<dbReference type="Gene3D" id="3.10.10.10">
    <property type="entry name" value="HIV Type 1 Reverse Transcriptase, subunit A, domain 1"/>
    <property type="match status" value="1"/>
</dbReference>
<dbReference type="SUPFAM" id="SSF56672">
    <property type="entry name" value="DNA/RNA polymerases"/>
    <property type="match status" value="1"/>
</dbReference>
<dbReference type="CDD" id="cd09274">
    <property type="entry name" value="RNase_HI_RT_Ty3"/>
    <property type="match status" value="1"/>
</dbReference>
<dbReference type="FunFam" id="3.30.70.270:FF:000020">
    <property type="entry name" value="Transposon Tf2-6 polyprotein-like Protein"/>
    <property type="match status" value="1"/>
</dbReference>
<dbReference type="GO" id="GO:0003887">
    <property type="term" value="F:DNA-directed DNA polymerase activity"/>
    <property type="evidence" value="ECO:0007669"/>
    <property type="project" value="UniProtKB-KW"/>
</dbReference>
<comment type="function">
    <text evidence="22">Reverse transcriptase/ribonuclease H (RT) is a multifunctional enzyme that catalyzes the conversion of the retro-elements RNA genome into dsDNA within the VLP. The enzyme displays a DNA polymerase activity that can copy either DNA or RNA templates, and a ribonuclease H (RNase H) activity that cleaves the RNA strand of RNA-DNA heteroduplexes during plus-strand synthesis and hydrolyzes RNA primers. The conversion leads to a linear dsDNA copy of the retrotransposon that includes long terminal repeats (LTRs) at both ends.</text>
</comment>
<dbReference type="InterPro" id="IPR036397">
    <property type="entry name" value="RNaseH_sf"/>
</dbReference>
<dbReference type="InterPro" id="IPR050951">
    <property type="entry name" value="Retrovirus_Pol_polyprotein"/>
</dbReference>
<dbReference type="Gene3D" id="1.10.340.70">
    <property type="match status" value="1"/>
</dbReference>
<name>A0A376BAN3_9ASCO</name>
<dbReference type="GO" id="GO:0003723">
    <property type="term" value="F:RNA binding"/>
    <property type="evidence" value="ECO:0007669"/>
    <property type="project" value="UniProtKB-KW"/>
</dbReference>
<keyword evidence="27" id="KW-1185">Reference proteome</keyword>
<protein>
    <recommendedName>
        <fullName evidence="4">RNA-directed DNA polymerase</fullName>
        <ecNumber evidence="4">2.7.7.49</ecNumber>
    </recommendedName>
</protein>
<dbReference type="InterPro" id="IPR000477">
    <property type="entry name" value="RT_dom"/>
</dbReference>
<evidence type="ECO:0000256" key="9">
    <source>
        <dbReference type="ARBA" id="ARBA00022722"/>
    </source>
</evidence>